<accession>A0A1C6VG12</accession>
<organism evidence="1 2">
    <name type="scientific">Micromonospora chersina</name>
    <dbReference type="NCBI Taxonomy" id="47854"/>
    <lineage>
        <taxon>Bacteria</taxon>
        <taxon>Bacillati</taxon>
        <taxon>Actinomycetota</taxon>
        <taxon>Actinomycetes</taxon>
        <taxon>Micromonosporales</taxon>
        <taxon>Micromonosporaceae</taxon>
        <taxon>Micromonospora</taxon>
    </lineage>
</organism>
<dbReference type="Proteomes" id="UP000198605">
    <property type="component" value="Unassembled WGS sequence"/>
</dbReference>
<dbReference type="EMBL" id="FMIB01000002">
    <property type="protein sequence ID" value="SCL65004.1"/>
    <property type="molecule type" value="Genomic_DNA"/>
</dbReference>
<proteinExistence type="predicted"/>
<gene>
    <name evidence="1" type="ORF">GA0070603_3890</name>
</gene>
<name>A0A1C6VG12_9ACTN</name>
<sequence length="283" mass="30766">MEPPGCHGRDRSLLLRGLIPATVSGVIEELTRRYLHAVDRALPGYVRALYVVESAALGAWQPGASDVDTVILTSRPPTRDDLAQLARIHAGMPRSPHFDGVYLEPALARSWPADGRAVPFVVDGEFRTGAPCGELSPALWLTLRHHGIPVRGPAVDELGIRVDPERLRRYNLDNLREYWQARAATFPAELAGVSPDTPMDGGLVSWFVLGPARLHHTLAHGDIISKAAAGEYLAGLFPEYADLARRAVSWRAGEAERFTATDLIAAVDSVNAVADDAWSRFGD</sequence>
<reference evidence="2" key="1">
    <citation type="submission" date="2016-06" db="EMBL/GenBank/DDBJ databases">
        <authorList>
            <person name="Varghese N."/>
            <person name="Submissions Spin"/>
        </authorList>
    </citation>
    <scope>NUCLEOTIDE SEQUENCE [LARGE SCALE GENOMIC DNA]</scope>
    <source>
        <strain evidence="2">DSM 44151</strain>
    </source>
</reference>
<keyword evidence="2" id="KW-1185">Reference proteome</keyword>
<evidence type="ECO:0000313" key="2">
    <source>
        <dbReference type="Proteomes" id="UP000198605"/>
    </source>
</evidence>
<dbReference type="STRING" id="47854.GA0070603_3890"/>
<evidence type="ECO:0000313" key="1">
    <source>
        <dbReference type="EMBL" id="SCL65004.1"/>
    </source>
</evidence>
<evidence type="ECO:0008006" key="3">
    <source>
        <dbReference type="Google" id="ProtNLM"/>
    </source>
</evidence>
<dbReference type="AlphaFoldDB" id="A0A1C6VG12"/>
<protein>
    <recommendedName>
        <fullName evidence="3">Nucleotidyltransferase domain-containing protein</fullName>
    </recommendedName>
</protein>